<reference evidence="9" key="1">
    <citation type="journal article" date="2008" name="Nat. Genet.">
        <title>The Pristionchus pacificus genome provides a unique perspective on nematode lifestyle and parasitism.</title>
        <authorList>
            <person name="Dieterich C."/>
            <person name="Clifton S.W."/>
            <person name="Schuster L.N."/>
            <person name="Chinwalla A."/>
            <person name="Delehaunty K."/>
            <person name="Dinkelacker I."/>
            <person name="Fulton L."/>
            <person name="Fulton R."/>
            <person name="Godfrey J."/>
            <person name="Minx P."/>
            <person name="Mitreva M."/>
            <person name="Roeseler W."/>
            <person name="Tian H."/>
            <person name="Witte H."/>
            <person name="Yang S.P."/>
            <person name="Wilson R.K."/>
            <person name="Sommer R.J."/>
        </authorList>
    </citation>
    <scope>NUCLEOTIDE SEQUENCE [LARGE SCALE GENOMIC DNA]</scope>
    <source>
        <strain evidence="9">PS312</strain>
    </source>
</reference>
<comment type="subcellular location">
    <subcellularLocation>
        <location evidence="6">Cell membrane</location>
        <topology evidence="6">Multi-pass membrane protein</topology>
    </subcellularLocation>
    <subcellularLocation>
        <location evidence="1">Membrane</location>
    </subcellularLocation>
</comment>
<keyword evidence="6" id="KW-0813">Transport</keyword>
<organism evidence="8 9">
    <name type="scientific">Pristionchus pacificus</name>
    <name type="common">Parasitic nematode worm</name>
    <dbReference type="NCBI Taxonomy" id="54126"/>
    <lineage>
        <taxon>Eukaryota</taxon>
        <taxon>Metazoa</taxon>
        <taxon>Ecdysozoa</taxon>
        <taxon>Nematoda</taxon>
        <taxon>Chromadorea</taxon>
        <taxon>Rhabditida</taxon>
        <taxon>Rhabditina</taxon>
        <taxon>Diplogasteromorpha</taxon>
        <taxon>Diplogasteroidea</taxon>
        <taxon>Neodiplogasteridae</taxon>
        <taxon>Pristionchus</taxon>
    </lineage>
</organism>
<comment type="similarity">
    <text evidence="5 6">Belongs to the anion channel-forming bestrophin (TC 1.A.46) family. Calcium-sensitive chloride channel subfamily.</text>
</comment>
<reference evidence="8" key="2">
    <citation type="submission" date="2022-06" db="UniProtKB">
        <authorList>
            <consortium name="EnsemblMetazoa"/>
        </authorList>
    </citation>
    <scope>IDENTIFICATION</scope>
    <source>
        <strain evidence="8">PS312</strain>
    </source>
</reference>
<keyword evidence="6" id="KW-0868">Chloride</keyword>
<accession>A0A8R1U910</accession>
<keyword evidence="2 6" id="KW-0812">Transmembrane</keyword>
<feature type="transmembrane region" description="Helical" evidence="6">
    <location>
        <begin position="283"/>
        <end position="303"/>
    </location>
</feature>
<evidence type="ECO:0000256" key="1">
    <source>
        <dbReference type="ARBA" id="ARBA00004370"/>
    </source>
</evidence>
<dbReference type="Pfam" id="PF01062">
    <property type="entry name" value="Bestrophin"/>
    <property type="match status" value="1"/>
</dbReference>
<keyword evidence="6" id="KW-0406">Ion transport</keyword>
<evidence type="ECO:0000256" key="7">
    <source>
        <dbReference type="SAM" id="MobiDB-lite"/>
    </source>
</evidence>
<feature type="compositionally biased region" description="Polar residues" evidence="7">
    <location>
        <begin position="433"/>
        <end position="449"/>
    </location>
</feature>
<dbReference type="PANTHER" id="PTHR10736">
    <property type="entry name" value="BESTROPHIN"/>
    <property type="match status" value="1"/>
</dbReference>
<keyword evidence="9" id="KW-1185">Reference proteome</keyword>
<evidence type="ECO:0000256" key="5">
    <source>
        <dbReference type="ARBA" id="ARBA00034769"/>
    </source>
</evidence>
<dbReference type="OrthoDB" id="201595at2759"/>
<dbReference type="GO" id="GO:0005886">
    <property type="term" value="C:plasma membrane"/>
    <property type="evidence" value="ECO:0000318"/>
    <property type="project" value="GO_Central"/>
</dbReference>
<name>A0A2A6CAW2_PRIPA</name>
<comment type="function">
    <text evidence="6">Forms chloride channels.</text>
</comment>
<accession>A0A2A6CAW2</accession>
<dbReference type="PANTHER" id="PTHR10736:SF58">
    <property type="entry name" value="BESTROPHIN HOMOLOG-RELATED"/>
    <property type="match status" value="1"/>
</dbReference>
<evidence type="ECO:0000256" key="2">
    <source>
        <dbReference type="ARBA" id="ARBA00022692"/>
    </source>
</evidence>
<gene>
    <name evidence="8" type="primary">WBGene00096811</name>
</gene>
<evidence type="ECO:0000256" key="3">
    <source>
        <dbReference type="ARBA" id="ARBA00022989"/>
    </source>
</evidence>
<keyword evidence="6" id="KW-1003">Cell membrane</keyword>
<evidence type="ECO:0000313" key="9">
    <source>
        <dbReference type="Proteomes" id="UP000005239"/>
    </source>
</evidence>
<dbReference type="InterPro" id="IPR000615">
    <property type="entry name" value="Bestrophin"/>
</dbReference>
<feature type="transmembrane region" description="Helical" evidence="6">
    <location>
        <begin position="315"/>
        <end position="332"/>
    </location>
</feature>
<keyword evidence="3 6" id="KW-1133">Transmembrane helix</keyword>
<feature type="transmembrane region" description="Helical" evidence="6">
    <location>
        <begin position="117"/>
        <end position="135"/>
    </location>
</feature>
<dbReference type="GO" id="GO:0034707">
    <property type="term" value="C:chloride channel complex"/>
    <property type="evidence" value="ECO:0007669"/>
    <property type="project" value="UniProtKB-KW"/>
</dbReference>
<dbReference type="EnsemblMetazoa" id="PPA07257.1">
    <property type="protein sequence ID" value="PPA07257.1"/>
    <property type="gene ID" value="WBGene00096811"/>
</dbReference>
<feature type="region of interest" description="Disordered" evidence="7">
    <location>
        <begin position="430"/>
        <end position="452"/>
    </location>
</feature>
<keyword evidence="4 6" id="KW-0472">Membrane</keyword>
<feature type="transmembrane region" description="Helical" evidence="6">
    <location>
        <begin position="71"/>
        <end position="90"/>
    </location>
</feature>
<dbReference type="GO" id="GO:1902476">
    <property type="term" value="P:chloride transmembrane transport"/>
    <property type="evidence" value="ECO:0000318"/>
    <property type="project" value="GO_Central"/>
</dbReference>
<dbReference type="InterPro" id="IPR021134">
    <property type="entry name" value="Bestrophin-like"/>
</dbReference>
<evidence type="ECO:0000313" key="8">
    <source>
        <dbReference type="EnsemblMetazoa" id="PPA07257.1"/>
    </source>
</evidence>
<protein>
    <recommendedName>
        <fullName evidence="6">Bestrophin homolog</fullName>
    </recommendedName>
</protein>
<dbReference type="GO" id="GO:0005254">
    <property type="term" value="F:chloride channel activity"/>
    <property type="evidence" value="ECO:0000318"/>
    <property type="project" value="GO_Central"/>
</dbReference>
<proteinExistence type="inferred from homology"/>
<sequence>MVSLASVIERDRFTFSSLPIPLYSSSLSSLSSFPSSTPFSMTVSYNLDVSRNSWFNAFKILFRWRGSIWRLVWKELFLWLLTYYAVMIFYRSEWILTPDGQRVFERLAHHISTRFDWIPLTFILAFFVNIVLARWTRIIDNMGYIENSAITVAMTVRGAVENDIIARRAMVRYLCLSQVLVFRDISVKVRRRFPNLESIIQAGFMEEEEREIFEKVELDNNLNKYWLPINWASNLAFRLRDTNNVKSEPALMQILVEFKNFRTNLQTLCNFDWVPVPVAYPQVVYFAVTIYFLLALVGRQFIIGNEAENKAVLDIVFPFMTILQFVFYVGWMKVAESLLNPMGEDDDHFECNSLIDKNIATALAIVDDTFDQVPPLKMDRFKTQIQDPLYPENAVPKGPHGGPQFTGSAAHLVTFTKSRRSDSVAAIDDYGSKKNSIPTKETGFSQTCNGRLPDPTDFGNSFDSSILNSPFSATNSTVSGFNYSMPGENSPFDAGAALSLATFIIIAQNT</sequence>
<keyword evidence="6" id="KW-0407">Ion channel</keyword>
<evidence type="ECO:0000256" key="6">
    <source>
        <dbReference type="RuleBase" id="RU363126"/>
    </source>
</evidence>
<dbReference type="AlphaFoldDB" id="A0A2A6CAW2"/>
<dbReference type="Proteomes" id="UP000005239">
    <property type="component" value="Unassembled WGS sequence"/>
</dbReference>
<keyword evidence="6" id="KW-0869">Chloride channel</keyword>
<evidence type="ECO:0000256" key="4">
    <source>
        <dbReference type="ARBA" id="ARBA00023136"/>
    </source>
</evidence>